<evidence type="ECO:0000256" key="4">
    <source>
        <dbReference type="ARBA" id="ARBA00022833"/>
    </source>
</evidence>
<comment type="similarity">
    <text evidence="1">Belongs to the metallo-beta-lactamase superfamily.</text>
</comment>
<evidence type="ECO:0000256" key="3">
    <source>
        <dbReference type="ARBA" id="ARBA00022801"/>
    </source>
</evidence>
<accession>A0A1H4U2I7</accession>
<evidence type="ECO:0000256" key="2">
    <source>
        <dbReference type="ARBA" id="ARBA00022723"/>
    </source>
</evidence>
<keyword evidence="4" id="KW-0862">Zinc</keyword>
<evidence type="ECO:0000313" key="7">
    <source>
        <dbReference type="Proteomes" id="UP000183407"/>
    </source>
</evidence>
<proteinExistence type="inferred from homology"/>
<dbReference type="PANTHER" id="PTHR42978:SF6">
    <property type="entry name" value="QUORUM-QUENCHING LACTONASE YTNP-RELATED"/>
    <property type="match status" value="1"/>
</dbReference>
<evidence type="ECO:0000256" key="1">
    <source>
        <dbReference type="ARBA" id="ARBA00007749"/>
    </source>
</evidence>
<evidence type="ECO:0000259" key="5">
    <source>
        <dbReference type="SMART" id="SM00849"/>
    </source>
</evidence>
<evidence type="ECO:0000313" key="6">
    <source>
        <dbReference type="EMBL" id="SEC62973.1"/>
    </source>
</evidence>
<dbReference type="InterPro" id="IPR051013">
    <property type="entry name" value="MBL_superfamily_lactonases"/>
</dbReference>
<sequence length="306" mass="33360">MNSSGWTFGEVAVISIVEMIFAFPADVLLAVPSAQELERHRDWLYPDFMDESGNLLVAVQSFLVEADGKRIVVDTCTGREPPEAWASMAVPGREFLDSLAAVGFERESVDVVVCTHLHFDHVGWNTMRDGGSVIPTFPNARYLFAEPALAAWKEQRAAEIPTLCSRESMHTLIEAGVVDPVPLDHRVCESVWLESTPGHTRGHVSVHIGSQGQRALITGDCASHPVQWAEPGWAQDSDVDAVQSTATRRRLLAEHADAGTTILGSHYPPPTAGHLTMSQGRSRFVPTAHSTAMDPGIVVARRIDPQ</sequence>
<organism evidence="6 7">
    <name type="scientific">Rhodococcus jostii</name>
    <dbReference type="NCBI Taxonomy" id="132919"/>
    <lineage>
        <taxon>Bacteria</taxon>
        <taxon>Bacillati</taxon>
        <taxon>Actinomycetota</taxon>
        <taxon>Actinomycetes</taxon>
        <taxon>Mycobacteriales</taxon>
        <taxon>Nocardiaceae</taxon>
        <taxon>Rhodococcus</taxon>
    </lineage>
</organism>
<dbReference type="SMART" id="SM00849">
    <property type="entry name" value="Lactamase_B"/>
    <property type="match status" value="1"/>
</dbReference>
<keyword evidence="3" id="KW-0378">Hydrolase</keyword>
<dbReference type="GO" id="GO:0046872">
    <property type="term" value="F:metal ion binding"/>
    <property type="evidence" value="ECO:0007669"/>
    <property type="project" value="UniProtKB-KW"/>
</dbReference>
<dbReference type="EMBL" id="FNTL01000004">
    <property type="protein sequence ID" value="SEC62973.1"/>
    <property type="molecule type" value="Genomic_DNA"/>
</dbReference>
<dbReference type="OrthoDB" id="2971563at2"/>
<feature type="domain" description="Metallo-beta-lactamase" evidence="5">
    <location>
        <begin position="58"/>
        <end position="266"/>
    </location>
</feature>
<dbReference type="PANTHER" id="PTHR42978">
    <property type="entry name" value="QUORUM-QUENCHING LACTONASE YTNP-RELATED-RELATED"/>
    <property type="match status" value="1"/>
</dbReference>
<dbReference type="AlphaFoldDB" id="A0A1H4U2I7"/>
<dbReference type="GO" id="GO:0016787">
    <property type="term" value="F:hydrolase activity"/>
    <property type="evidence" value="ECO:0007669"/>
    <property type="project" value="UniProtKB-KW"/>
</dbReference>
<name>A0A1H4U2I7_RHOJO</name>
<keyword evidence="2" id="KW-0479">Metal-binding</keyword>
<dbReference type="Gene3D" id="3.60.15.10">
    <property type="entry name" value="Ribonuclease Z/Hydroxyacylglutathione hydrolase-like"/>
    <property type="match status" value="1"/>
</dbReference>
<dbReference type="InterPro" id="IPR036866">
    <property type="entry name" value="RibonucZ/Hydroxyglut_hydro"/>
</dbReference>
<gene>
    <name evidence="6" type="ORF">SAMN04490220_2151</name>
</gene>
<reference evidence="7" key="1">
    <citation type="submission" date="2016-10" db="EMBL/GenBank/DDBJ databases">
        <authorList>
            <person name="Varghese N."/>
        </authorList>
    </citation>
    <scope>NUCLEOTIDE SEQUENCE [LARGE SCALE GENOMIC DNA]</scope>
    <source>
        <strain evidence="7">DSM 44719</strain>
    </source>
</reference>
<protein>
    <submittedName>
        <fullName evidence="6">Glyoxylase, beta-lactamase superfamily II</fullName>
    </submittedName>
</protein>
<dbReference type="InterPro" id="IPR001279">
    <property type="entry name" value="Metallo-B-lactamas"/>
</dbReference>
<dbReference type="RefSeq" id="WP_073363148.1">
    <property type="nucleotide sequence ID" value="NZ_FNTL01000004.1"/>
</dbReference>
<dbReference type="SUPFAM" id="SSF56281">
    <property type="entry name" value="Metallo-hydrolase/oxidoreductase"/>
    <property type="match status" value="1"/>
</dbReference>
<dbReference type="Proteomes" id="UP000183407">
    <property type="component" value="Unassembled WGS sequence"/>
</dbReference>
<dbReference type="CDD" id="cd16277">
    <property type="entry name" value="metallo-hydrolase-like_MBL-fold"/>
    <property type="match status" value="1"/>
</dbReference>
<dbReference type="Pfam" id="PF00753">
    <property type="entry name" value="Lactamase_B"/>
    <property type="match status" value="1"/>
</dbReference>